<dbReference type="InterPro" id="IPR011711">
    <property type="entry name" value="GntR_C"/>
</dbReference>
<keyword evidence="6" id="KW-1185">Reference proteome</keyword>
<dbReference type="AlphaFoldDB" id="A0A365L6X4"/>
<dbReference type="InterPro" id="IPR036390">
    <property type="entry name" value="WH_DNA-bd_sf"/>
</dbReference>
<dbReference type="InterPro" id="IPR000524">
    <property type="entry name" value="Tscrpt_reg_HTH_GntR"/>
</dbReference>
<dbReference type="SUPFAM" id="SSF46785">
    <property type="entry name" value="Winged helix' DNA-binding domain"/>
    <property type="match status" value="1"/>
</dbReference>
<dbReference type="PANTHER" id="PTHR43537:SF6">
    <property type="entry name" value="HTH-TYPE TRANSCRIPTIONAL REPRESSOR RSPR"/>
    <property type="match status" value="1"/>
</dbReference>
<dbReference type="Pfam" id="PF07729">
    <property type="entry name" value="FCD"/>
    <property type="match status" value="1"/>
</dbReference>
<dbReference type="SMART" id="SM00345">
    <property type="entry name" value="HTH_GNTR"/>
    <property type="match status" value="1"/>
</dbReference>
<feature type="domain" description="HTH gntR-type" evidence="4">
    <location>
        <begin position="13"/>
        <end position="80"/>
    </location>
</feature>
<evidence type="ECO:0000313" key="6">
    <source>
        <dbReference type="Proteomes" id="UP000251002"/>
    </source>
</evidence>
<evidence type="ECO:0000313" key="5">
    <source>
        <dbReference type="EMBL" id="RAZ81176.1"/>
    </source>
</evidence>
<evidence type="ECO:0000256" key="1">
    <source>
        <dbReference type="ARBA" id="ARBA00023015"/>
    </source>
</evidence>
<dbReference type="InterPro" id="IPR036388">
    <property type="entry name" value="WH-like_DNA-bd_sf"/>
</dbReference>
<dbReference type="Pfam" id="PF00392">
    <property type="entry name" value="GntR"/>
    <property type="match status" value="1"/>
</dbReference>
<proteinExistence type="predicted"/>
<dbReference type="RefSeq" id="WP_112221599.1">
    <property type="nucleotide sequence ID" value="NZ_CP196859.1"/>
</dbReference>
<sequence>MLNIDSNKKVKNFSTRDYVYEILRENIISLKIEPGKNISEKEISELLEVSRTPVREAFVKLAQEELLEVYPQKGTIIALIDLHHVEESRFIREHLERATVRVACENFSEAHLSQLEENLHQQKKCIEENDFAKLFKLDEDFHKTIAYGSGKERIWTLIQQMNAHLNRIRMLSLAANYDWELILSQHKRIYAAIKAKDANAAEAVMEEHLKKLLFEQEKLRQEYQQYFK</sequence>
<gene>
    <name evidence="5" type="ORF">DP120_02500</name>
</gene>
<dbReference type="PROSITE" id="PS50949">
    <property type="entry name" value="HTH_GNTR"/>
    <property type="match status" value="1"/>
</dbReference>
<protein>
    <submittedName>
        <fullName evidence="5">GntR family transcriptional regulator</fullName>
    </submittedName>
</protein>
<name>A0A365L6X4_9BACL</name>
<dbReference type="CDD" id="cd07377">
    <property type="entry name" value="WHTH_GntR"/>
    <property type="match status" value="1"/>
</dbReference>
<dbReference type="SMART" id="SM00895">
    <property type="entry name" value="FCD"/>
    <property type="match status" value="1"/>
</dbReference>
<organism evidence="5 6">
    <name type="scientific">Planococcus halotolerans</name>
    <dbReference type="NCBI Taxonomy" id="2233542"/>
    <lineage>
        <taxon>Bacteria</taxon>
        <taxon>Bacillati</taxon>
        <taxon>Bacillota</taxon>
        <taxon>Bacilli</taxon>
        <taxon>Bacillales</taxon>
        <taxon>Caryophanaceae</taxon>
        <taxon>Planococcus</taxon>
    </lineage>
</organism>
<keyword evidence="2" id="KW-0238">DNA-binding</keyword>
<dbReference type="Proteomes" id="UP000251002">
    <property type="component" value="Unassembled WGS sequence"/>
</dbReference>
<dbReference type="PANTHER" id="PTHR43537">
    <property type="entry name" value="TRANSCRIPTIONAL REGULATOR, GNTR FAMILY"/>
    <property type="match status" value="1"/>
</dbReference>
<dbReference type="InterPro" id="IPR008920">
    <property type="entry name" value="TF_FadR/GntR_C"/>
</dbReference>
<evidence type="ECO:0000259" key="4">
    <source>
        <dbReference type="PROSITE" id="PS50949"/>
    </source>
</evidence>
<dbReference type="GO" id="GO:0003700">
    <property type="term" value="F:DNA-binding transcription factor activity"/>
    <property type="evidence" value="ECO:0007669"/>
    <property type="project" value="InterPro"/>
</dbReference>
<dbReference type="GO" id="GO:0003677">
    <property type="term" value="F:DNA binding"/>
    <property type="evidence" value="ECO:0007669"/>
    <property type="project" value="UniProtKB-KW"/>
</dbReference>
<keyword evidence="3" id="KW-0804">Transcription</keyword>
<dbReference type="EMBL" id="QLZR01000001">
    <property type="protein sequence ID" value="RAZ81176.1"/>
    <property type="molecule type" value="Genomic_DNA"/>
</dbReference>
<keyword evidence="1" id="KW-0805">Transcription regulation</keyword>
<dbReference type="SUPFAM" id="SSF48008">
    <property type="entry name" value="GntR ligand-binding domain-like"/>
    <property type="match status" value="1"/>
</dbReference>
<dbReference type="Gene3D" id="1.20.120.530">
    <property type="entry name" value="GntR ligand-binding domain-like"/>
    <property type="match status" value="1"/>
</dbReference>
<evidence type="ECO:0000256" key="3">
    <source>
        <dbReference type="ARBA" id="ARBA00023163"/>
    </source>
</evidence>
<comment type="caution">
    <text evidence="5">The sequence shown here is derived from an EMBL/GenBank/DDBJ whole genome shotgun (WGS) entry which is preliminary data.</text>
</comment>
<evidence type="ECO:0000256" key="2">
    <source>
        <dbReference type="ARBA" id="ARBA00023125"/>
    </source>
</evidence>
<reference evidence="5 6" key="1">
    <citation type="submission" date="2018-06" db="EMBL/GenBank/DDBJ databases">
        <title>The draft genome sequences of strains SCU63 and S1.</title>
        <authorList>
            <person name="Gan L."/>
        </authorList>
    </citation>
    <scope>NUCLEOTIDE SEQUENCE [LARGE SCALE GENOMIC DNA]</scope>
    <source>
        <strain evidence="5 6">SCU63</strain>
    </source>
</reference>
<dbReference type="Gene3D" id="1.10.10.10">
    <property type="entry name" value="Winged helix-like DNA-binding domain superfamily/Winged helix DNA-binding domain"/>
    <property type="match status" value="1"/>
</dbReference>
<accession>A0A365L6X4</accession>